<accession>A0A0R2CKL8</accession>
<dbReference type="InterPro" id="IPR036388">
    <property type="entry name" value="WH-like_DNA-bd_sf"/>
</dbReference>
<protein>
    <submittedName>
        <fullName evidence="5">GntR family transcriptional regulator</fullName>
    </submittedName>
</protein>
<dbReference type="SMART" id="SM00866">
    <property type="entry name" value="UTRA"/>
    <property type="match status" value="1"/>
</dbReference>
<dbReference type="AlphaFoldDB" id="A0A0R2CKL8"/>
<dbReference type="FunFam" id="1.10.10.10:FF:000079">
    <property type="entry name" value="GntR family transcriptional regulator"/>
    <property type="match status" value="1"/>
</dbReference>
<dbReference type="SMART" id="SM00345">
    <property type="entry name" value="HTH_GNTR"/>
    <property type="match status" value="1"/>
</dbReference>
<dbReference type="Proteomes" id="UP000051131">
    <property type="component" value="Unassembled WGS sequence"/>
</dbReference>
<dbReference type="CDD" id="cd07377">
    <property type="entry name" value="WHTH_GntR"/>
    <property type="match status" value="1"/>
</dbReference>
<keyword evidence="3" id="KW-0804">Transcription</keyword>
<gene>
    <name evidence="5" type="ORF">FC80_GL000171</name>
</gene>
<dbReference type="Pfam" id="PF07702">
    <property type="entry name" value="UTRA"/>
    <property type="match status" value="1"/>
</dbReference>
<organism evidence="5 6">
    <name type="scientific">Liquorilactobacillus cacaonum DSM 21116</name>
    <dbReference type="NCBI Taxonomy" id="1423729"/>
    <lineage>
        <taxon>Bacteria</taxon>
        <taxon>Bacillati</taxon>
        <taxon>Bacillota</taxon>
        <taxon>Bacilli</taxon>
        <taxon>Lactobacillales</taxon>
        <taxon>Lactobacillaceae</taxon>
        <taxon>Liquorilactobacillus</taxon>
    </lineage>
</organism>
<dbReference type="PRINTS" id="PR00035">
    <property type="entry name" value="HTHGNTR"/>
</dbReference>
<dbReference type="PROSITE" id="PS50949">
    <property type="entry name" value="HTH_GNTR"/>
    <property type="match status" value="1"/>
</dbReference>
<evidence type="ECO:0000313" key="6">
    <source>
        <dbReference type="Proteomes" id="UP000051131"/>
    </source>
</evidence>
<proteinExistence type="predicted"/>
<dbReference type="EMBL" id="AYZE01000008">
    <property type="protein sequence ID" value="KRM91991.1"/>
    <property type="molecule type" value="Genomic_DNA"/>
</dbReference>
<dbReference type="SUPFAM" id="SSF46785">
    <property type="entry name" value="Winged helix' DNA-binding domain"/>
    <property type="match status" value="1"/>
</dbReference>
<dbReference type="Pfam" id="PF00392">
    <property type="entry name" value="GntR"/>
    <property type="match status" value="1"/>
</dbReference>
<dbReference type="STRING" id="1423729.FC80_GL000171"/>
<dbReference type="InterPro" id="IPR036390">
    <property type="entry name" value="WH_DNA-bd_sf"/>
</dbReference>
<comment type="caution">
    <text evidence="5">The sequence shown here is derived from an EMBL/GenBank/DDBJ whole genome shotgun (WGS) entry which is preliminary data.</text>
</comment>
<feature type="domain" description="HTH gntR-type" evidence="4">
    <location>
        <begin position="4"/>
        <end position="72"/>
    </location>
</feature>
<evidence type="ECO:0000256" key="1">
    <source>
        <dbReference type="ARBA" id="ARBA00023015"/>
    </source>
</evidence>
<dbReference type="GO" id="GO:0003700">
    <property type="term" value="F:DNA-binding transcription factor activity"/>
    <property type="evidence" value="ECO:0007669"/>
    <property type="project" value="InterPro"/>
</dbReference>
<dbReference type="OrthoDB" id="9815017at2"/>
<dbReference type="GO" id="GO:0045892">
    <property type="term" value="P:negative regulation of DNA-templated transcription"/>
    <property type="evidence" value="ECO:0007669"/>
    <property type="project" value="TreeGrafter"/>
</dbReference>
<reference evidence="5 6" key="1">
    <citation type="journal article" date="2015" name="Genome Announc.">
        <title>Expanding the biotechnology potential of lactobacilli through comparative genomics of 213 strains and associated genera.</title>
        <authorList>
            <person name="Sun Z."/>
            <person name="Harris H.M."/>
            <person name="McCann A."/>
            <person name="Guo C."/>
            <person name="Argimon S."/>
            <person name="Zhang W."/>
            <person name="Yang X."/>
            <person name="Jeffery I.B."/>
            <person name="Cooney J.C."/>
            <person name="Kagawa T.F."/>
            <person name="Liu W."/>
            <person name="Song Y."/>
            <person name="Salvetti E."/>
            <person name="Wrobel A."/>
            <person name="Rasinkangas P."/>
            <person name="Parkhill J."/>
            <person name="Rea M.C."/>
            <person name="O'Sullivan O."/>
            <person name="Ritari J."/>
            <person name="Douillard F.P."/>
            <person name="Paul Ross R."/>
            <person name="Yang R."/>
            <person name="Briner A.E."/>
            <person name="Felis G.E."/>
            <person name="de Vos W.M."/>
            <person name="Barrangou R."/>
            <person name="Klaenhammer T.R."/>
            <person name="Caufield P.W."/>
            <person name="Cui Y."/>
            <person name="Zhang H."/>
            <person name="O'Toole P.W."/>
        </authorList>
    </citation>
    <scope>NUCLEOTIDE SEQUENCE [LARGE SCALE GENOMIC DNA]</scope>
    <source>
        <strain evidence="5 6">DSM 21116</strain>
    </source>
</reference>
<dbReference type="Gene3D" id="1.10.10.10">
    <property type="entry name" value="Winged helix-like DNA-binding domain superfamily/Winged helix DNA-binding domain"/>
    <property type="match status" value="1"/>
</dbReference>
<evidence type="ECO:0000256" key="2">
    <source>
        <dbReference type="ARBA" id="ARBA00023125"/>
    </source>
</evidence>
<dbReference type="GO" id="GO:0003677">
    <property type="term" value="F:DNA binding"/>
    <property type="evidence" value="ECO:0007669"/>
    <property type="project" value="UniProtKB-KW"/>
</dbReference>
<dbReference type="InterPro" id="IPR028978">
    <property type="entry name" value="Chorismate_lyase_/UTRA_dom_sf"/>
</dbReference>
<evidence type="ECO:0000313" key="5">
    <source>
        <dbReference type="EMBL" id="KRM91991.1"/>
    </source>
</evidence>
<evidence type="ECO:0000259" key="4">
    <source>
        <dbReference type="PROSITE" id="PS50949"/>
    </source>
</evidence>
<dbReference type="RefSeq" id="WP_057828466.1">
    <property type="nucleotide sequence ID" value="NZ_AYZE01000008.1"/>
</dbReference>
<dbReference type="InterPro" id="IPR011663">
    <property type="entry name" value="UTRA"/>
</dbReference>
<evidence type="ECO:0000256" key="3">
    <source>
        <dbReference type="ARBA" id="ARBA00023163"/>
    </source>
</evidence>
<dbReference type="PANTHER" id="PTHR44846">
    <property type="entry name" value="MANNOSYL-D-GLYCERATE TRANSPORT/METABOLISM SYSTEM REPRESSOR MNGR-RELATED"/>
    <property type="match status" value="1"/>
</dbReference>
<keyword evidence="6" id="KW-1185">Reference proteome</keyword>
<name>A0A0R2CKL8_9LACO</name>
<dbReference type="SUPFAM" id="SSF64288">
    <property type="entry name" value="Chorismate lyase-like"/>
    <property type="match status" value="1"/>
</dbReference>
<dbReference type="PANTHER" id="PTHR44846:SF1">
    <property type="entry name" value="MANNOSYL-D-GLYCERATE TRANSPORT_METABOLISM SYSTEM REPRESSOR MNGR-RELATED"/>
    <property type="match status" value="1"/>
</dbReference>
<keyword evidence="1" id="KW-0805">Transcription regulation</keyword>
<dbReference type="PATRIC" id="fig|1423729.3.peg.173"/>
<dbReference type="Gene3D" id="3.40.1410.10">
    <property type="entry name" value="Chorismate lyase-like"/>
    <property type="match status" value="1"/>
</dbReference>
<keyword evidence="2" id="KW-0238">DNA-binding</keyword>
<sequence length="233" mass="27546">MKETPKYVIIADHFRQLIHEENFKVDDQLPQEIQIAKSFNVSRITVRKALDELEKQGLIYRVQGSGTFVKDANGVGKGFDKKSLDLFNLEEYQIEILNFEIQKTSKEMAAKLNINEYDLVYKIERILKQNDEIMGYQVIYLPSKVIQGIRLDVFEHSLYTFLEDELVLNPKTAIREISTVISDEKLNRILQITKLEPLLKCEQRTFLDSGQLFEWTRYYYRANKYKIKQHIKK</sequence>
<dbReference type="InterPro" id="IPR000524">
    <property type="entry name" value="Tscrpt_reg_HTH_GntR"/>
</dbReference>
<dbReference type="InterPro" id="IPR050679">
    <property type="entry name" value="Bact_HTH_transcr_reg"/>
</dbReference>